<keyword evidence="2" id="KW-1185">Reference proteome</keyword>
<comment type="caution">
    <text evidence="1">The sequence shown here is derived from an EMBL/GenBank/DDBJ whole genome shotgun (WGS) entry which is preliminary data.</text>
</comment>
<dbReference type="RefSeq" id="WP_166440406.1">
    <property type="nucleotide sequence ID" value="NZ_CP197095.1"/>
</dbReference>
<proteinExistence type="predicted"/>
<dbReference type="Proteomes" id="UP001438292">
    <property type="component" value="Unassembled WGS sequence"/>
</dbReference>
<dbReference type="Pfam" id="PF08897">
    <property type="entry name" value="DUF1841"/>
    <property type="match status" value="1"/>
</dbReference>
<evidence type="ECO:0000313" key="1">
    <source>
        <dbReference type="EMBL" id="MEO3955848.1"/>
    </source>
</evidence>
<protein>
    <submittedName>
        <fullName evidence="1">DUF1841 family protein</fullName>
    </submittedName>
</protein>
<reference evidence="1 2" key="1">
    <citation type="submission" date="2024-05" db="EMBL/GenBank/DDBJ databases">
        <authorList>
            <person name="De Oliveira J.P."/>
            <person name="Noriler S.A."/>
            <person name="De Oliveira A.G."/>
            <person name="Sipoli D.S."/>
        </authorList>
    </citation>
    <scope>NUCLEOTIDE SEQUENCE [LARGE SCALE GENOMIC DNA]</scope>
    <source>
        <strain evidence="1 2">LABIM186</strain>
    </source>
</reference>
<organism evidence="1 2">
    <name type="scientific">Chromobacterium piscinae</name>
    <dbReference type="NCBI Taxonomy" id="686831"/>
    <lineage>
        <taxon>Bacteria</taxon>
        <taxon>Pseudomonadati</taxon>
        <taxon>Pseudomonadota</taxon>
        <taxon>Betaproteobacteria</taxon>
        <taxon>Neisseriales</taxon>
        <taxon>Chromobacteriaceae</taxon>
        <taxon>Chromobacterium</taxon>
    </lineage>
</organism>
<sequence>MDSNLTRRQARSFFLDSWRKFRQHRSLTPLEEVAVDWINEHPEFHQDLEKNQTIQEKDYSPEDGKINPFLHLSMHLSISEQVAMDNPPGIKSIYYELIRRTGSEHHAAHNIMDCLAEMIWTAQKQKSPLDFQKYSKSIQGLLKKEQSETSNAITH</sequence>
<dbReference type="EMBL" id="JBDQQU010000013">
    <property type="protein sequence ID" value="MEO3955848.1"/>
    <property type="molecule type" value="Genomic_DNA"/>
</dbReference>
<dbReference type="InterPro" id="IPR014993">
    <property type="entry name" value="DUF1841"/>
</dbReference>
<name>A0ABV0H711_9NEIS</name>
<accession>A0ABV0H711</accession>
<gene>
    <name evidence="1" type="ORF">ABH309_15435</name>
</gene>
<evidence type="ECO:0000313" key="2">
    <source>
        <dbReference type="Proteomes" id="UP001438292"/>
    </source>
</evidence>